<proteinExistence type="predicted"/>
<accession>A0A087UJ67</accession>
<protein>
    <submittedName>
        <fullName evidence="1">Uncharacterized protein</fullName>
    </submittedName>
</protein>
<keyword evidence="2" id="KW-1185">Reference proteome</keyword>
<dbReference type="STRING" id="407821.A0A087UJ67"/>
<dbReference type="AlphaFoldDB" id="A0A087UJ67"/>
<organism evidence="1 2">
    <name type="scientific">Stegodyphus mimosarum</name>
    <name type="common">African social velvet spider</name>
    <dbReference type="NCBI Taxonomy" id="407821"/>
    <lineage>
        <taxon>Eukaryota</taxon>
        <taxon>Metazoa</taxon>
        <taxon>Ecdysozoa</taxon>
        <taxon>Arthropoda</taxon>
        <taxon>Chelicerata</taxon>
        <taxon>Arachnida</taxon>
        <taxon>Araneae</taxon>
        <taxon>Araneomorphae</taxon>
        <taxon>Entelegynae</taxon>
        <taxon>Eresoidea</taxon>
        <taxon>Eresidae</taxon>
        <taxon>Stegodyphus</taxon>
    </lineage>
</organism>
<evidence type="ECO:0000313" key="2">
    <source>
        <dbReference type="Proteomes" id="UP000054359"/>
    </source>
</evidence>
<reference evidence="1 2" key="1">
    <citation type="submission" date="2013-11" db="EMBL/GenBank/DDBJ databases">
        <title>Genome sequencing of Stegodyphus mimosarum.</title>
        <authorList>
            <person name="Bechsgaard J."/>
        </authorList>
    </citation>
    <scope>NUCLEOTIDE SEQUENCE [LARGE SCALE GENOMIC DNA]</scope>
</reference>
<feature type="non-terminal residue" evidence="1">
    <location>
        <position position="77"/>
    </location>
</feature>
<sequence length="77" mass="8912">MPFPNEDAYVGTVLNVAGVRPTYSARFVTHAGPWQTCNFLYLLVVHRVKATRQWEFQEMARRAMEECSSTDMAKDWV</sequence>
<evidence type="ECO:0000313" key="1">
    <source>
        <dbReference type="EMBL" id="KFM77406.1"/>
    </source>
</evidence>
<dbReference type="OrthoDB" id="2139606at2759"/>
<dbReference type="Proteomes" id="UP000054359">
    <property type="component" value="Unassembled WGS sequence"/>
</dbReference>
<dbReference type="EMBL" id="KK120049">
    <property type="protein sequence ID" value="KFM77406.1"/>
    <property type="molecule type" value="Genomic_DNA"/>
</dbReference>
<gene>
    <name evidence="1" type="ORF">X975_15079</name>
</gene>
<name>A0A087UJ67_STEMI</name>